<reference evidence="3 4" key="1">
    <citation type="submission" date="2018-04" db="EMBL/GenBank/DDBJ databases">
        <title>Methylobacterium sp. PR1016A genome.</title>
        <authorList>
            <person name="Park W."/>
        </authorList>
    </citation>
    <scope>NUCLEOTIDE SEQUENCE [LARGE SCALE GENOMIC DNA]</scope>
    <source>
        <strain evidence="3 4">PR1016A</strain>
    </source>
</reference>
<dbReference type="SUPFAM" id="SSF53850">
    <property type="entry name" value="Periplasmic binding protein-like II"/>
    <property type="match status" value="1"/>
</dbReference>
<dbReference type="PANTHER" id="PTHR30537">
    <property type="entry name" value="HTH-TYPE TRANSCRIPTIONAL REGULATOR"/>
    <property type="match status" value="1"/>
</dbReference>
<dbReference type="EMBL" id="CP028844">
    <property type="protein sequence ID" value="AWB25560.1"/>
    <property type="molecule type" value="Genomic_DNA"/>
</dbReference>
<dbReference type="InterPro" id="IPR005119">
    <property type="entry name" value="LysR_subst-bd"/>
</dbReference>
<dbReference type="GO" id="GO:0006351">
    <property type="term" value="P:DNA-templated transcription"/>
    <property type="evidence" value="ECO:0007669"/>
    <property type="project" value="TreeGrafter"/>
</dbReference>
<accession>A0A2R4WVL8</accession>
<protein>
    <recommendedName>
        <fullName evidence="2">LysR substrate-binding domain-containing protein</fullName>
    </recommendedName>
</protein>
<evidence type="ECO:0000313" key="4">
    <source>
        <dbReference type="Proteomes" id="UP000244755"/>
    </source>
</evidence>
<dbReference type="KEGG" id="mee:DA075_32355"/>
<dbReference type="PANTHER" id="PTHR30537:SF72">
    <property type="entry name" value="LYSR FAMILY TRANSCRIPTIONAL REGULATOR"/>
    <property type="match status" value="1"/>
</dbReference>
<evidence type="ECO:0000256" key="1">
    <source>
        <dbReference type="ARBA" id="ARBA00009437"/>
    </source>
</evidence>
<keyword evidence="4" id="KW-1185">Reference proteome</keyword>
<evidence type="ECO:0000313" key="3">
    <source>
        <dbReference type="EMBL" id="AWB25560.1"/>
    </source>
</evidence>
<dbReference type="Proteomes" id="UP000244755">
    <property type="component" value="Chromosome 2"/>
</dbReference>
<dbReference type="OrthoDB" id="9786526at2"/>
<dbReference type="AlphaFoldDB" id="A0A2R4WVL8"/>
<gene>
    <name evidence="3" type="ORF">DA075_32355</name>
</gene>
<organism evidence="3 4">
    <name type="scientific">Methylobacterium currus</name>
    <dbReference type="NCBI Taxonomy" id="2051553"/>
    <lineage>
        <taxon>Bacteria</taxon>
        <taxon>Pseudomonadati</taxon>
        <taxon>Pseudomonadota</taxon>
        <taxon>Alphaproteobacteria</taxon>
        <taxon>Hyphomicrobiales</taxon>
        <taxon>Methylobacteriaceae</taxon>
        <taxon>Methylobacterium</taxon>
    </lineage>
</organism>
<dbReference type="GO" id="GO:0003700">
    <property type="term" value="F:DNA-binding transcription factor activity"/>
    <property type="evidence" value="ECO:0007669"/>
    <property type="project" value="TreeGrafter"/>
</dbReference>
<comment type="similarity">
    <text evidence="1">Belongs to the LysR transcriptional regulatory family.</text>
</comment>
<sequence length="211" mass="23414">MLMMPAIMGFMRAYPEIPLDLDFTDRLVAVIDEGFDAVIRTGEARDSRLMMRRAGRFTHRIVDSPDCLAARGTPATPADLLGHACHHHKYPSTGRLERWPLILDGRDIDLNLPVASVASTLEPQICLAEEGFGLVCLPHFAVRAQLRRGSPVSVLDEHLRESGAFHMLWPASRHPSPEVAAFVSFMAGHLLREPQAMPCRGTATVDDQRRS</sequence>
<dbReference type="InterPro" id="IPR058163">
    <property type="entry name" value="LysR-type_TF_proteobact-type"/>
</dbReference>
<evidence type="ECO:0000259" key="2">
    <source>
        <dbReference type="Pfam" id="PF03466"/>
    </source>
</evidence>
<proteinExistence type="inferred from homology"/>
<dbReference type="GO" id="GO:0043565">
    <property type="term" value="F:sequence-specific DNA binding"/>
    <property type="evidence" value="ECO:0007669"/>
    <property type="project" value="TreeGrafter"/>
</dbReference>
<name>A0A2R4WVL8_9HYPH</name>
<feature type="domain" description="LysR substrate-binding" evidence="2">
    <location>
        <begin position="2"/>
        <end position="189"/>
    </location>
</feature>
<dbReference type="Gene3D" id="3.40.190.10">
    <property type="entry name" value="Periplasmic binding protein-like II"/>
    <property type="match status" value="2"/>
</dbReference>
<dbReference type="Pfam" id="PF03466">
    <property type="entry name" value="LysR_substrate"/>
    <property type="match status" value="1"/>
</dbReference>
<dbReference type="CDD" id="cd08476">
    <property type="entry name" value="PBP2_CrgA_like_7"/>
    <property type="match status" value="1"/>
</dbReference>